<keyword evidence="5 11" id="KW-0863">Zinc-finger</keyword>
<dbReference type="FunFam" id="3.30.160.60:FF:000069">
    <property type="entry name" value="Zinc finger protein 572"/>
    <property type="match status" value="1"/>
</dbReference>
<dbReference type="EMBL" id="QRBI01000146">
    <property type="protein sequence ID" value="RMB99794.1"/>
    <property type="molecule type" value="Genomic_DNA"/>
</dbReference>
<dbReference type="Pfam" id="PF00096">
    <property type="entry name" value="zf-C2H2"/>
    <property type="match status" value="1"/>
</dbReference>
<organism evidence="14 15">
    <name type="scientific">Hirundo rustica rustica</name>
    <dbReference type="NCBI Taxonomy" id="333673"/>
    <lineage>
        <taxon>Eukaryota</taxon>
        <taxon>Metazoa</taxon>
        <taxon>Chordata</taxon>
        <taxon>Craniata</taxon>
        <taxon>Vertebrata</taxon>
        <taxon>Euteleostomi</taxon>
        <taxon>Archelosauria</taxon>
        <taxon>Archosauria</taxon>
        <taxon>Dinosauria</taxon>
        <taxon>Saurischia</taxon>
        <taxon>Theropoda</taxon>
        <taxon>Coelurosauria</taxon>
        <taxon>Aves</taxon>
        <taxon>Neognathae</taxon>
        <taxon>Neoaves</taxon>
        <taxon>Telluraves</taxon>
        <taxon>Australaves</taxon>
        <taxon>Passeriformes</taxon>
        <taxon>Sylvioidea</taxon>
        <taxon>Hirundinidae</taxon>
        <taxon>Hirundo</taxon>
    </lineage>
</organism>
<feature type="domain" description="C2H2-type" evidence="13">
    <location>
        <begin position="56"/>
        <end position="83"/>
    </location>
</feature>
<evidence type="ECO:0000256" key="4">
    <source>
        <dbReference type="ARBA" id="ARBA00022737"/>
    </source>
</evidence>
<keyword evidence="7" id="KW-0805">Transcription regulation</keyword>
<dbReference type="AlphaFoldDB" id="A0A3M0JG33"/>
<dbReference type="InterPro" id="IPR036236">
    <property type="entry name" value="Znf_C2H2_sf"/>
</dbReference>
<dbReference type="PANTHER" id="PTHR23226:SF335">
    <property type="entry name" value="ZINC FINGER PROTEIN 572"/>
    <property type="match status" value="1"/>
</dbReference>
<dbReference type="PROSITE" id="PS50157">
    <property type="entry name" value="ZINC_FINGER_C2H2_2"/>
    <property type="match status" value="2"/>
</dbReference>
<keyword evidence="15" id="KW-1185">Reference proteome</keyword>
<evidence type="ECO:0000256" key="3">
    <source>
        <dbReference type="ARBA" id="ARBA00022723"/>
    </source>
</evidence>
<keyword evidence="8" id="KW-0238">DNA-binding</keyword>
<evidence type="ECO:0000256" key="5">
    <source>
        <dbReference type="ARBA" id="ARBA00022771"/>
    </source>
</evidence>
<keyword evidence="4" id="KW-0677">Repeat</keyword>
<dbReference type="STRING" id="333673.A0A3M0JG33"/>
<reference evidence="14 15" key="1">
    <citation type="submission" date="2018-07" db="EMBL/GenBank/DDBJ databases">
        <title>A high quality draft genome assembly of the barn swallow (H. rustica rustica).</title>
        <authorList>
            <person name="Formenti G."/>
            <person name="Chiara M."/>
            <person name="Poveda L."/>
            <person name="Francoijs K.-J."/>
            <person name="Bonisoli-Alquati A."/>
            <person name="Canova L."/>
            <person name="Gianfranceschi L."/>
            <person name="Horner D.S."/>
            <person name="Saino N."/>
        </authorList>
    </citation>
    <scope>NUCLEOTIDE SEQUENCE [LARGE SCALE GENOMIC DNA]</scope>
    <source>
        <strain evidence="14">Chelidonia</strain>
        <tissue evidence="14">Blood</tissue>
    </source>
</reference>
<evidence type="ECO:0000256" key="8">
    <source>
        <dbReference type="ARBA" id="ARBA00023125"/>
    </source>
</evidence>
<evidence type="ECO:0000256" key="11">
    <source>
        <dbReference type="PROSITE-ProRule" id="PRU00042"/>
    </source>
</evidence>
<protein>
    <recommendedName>
        <fullName evidence="13">C2H2-type domain-containing protein</fullName>
    </recommendedName>
</protein>
<evidence type="ECO:0000256" key="6">
    <source>
        <dbReference type="ARBA" id="ARBA00022833"/>
    </source>
</evidence>
<comment type="similarity">
    <text evidence="2">Belongs to the krueppel C2H2-type zinc-finger protein family.</text>
</comment>
<evidence type="ECO:0000256" key="10">
    <source>
        <dbReference type="ARBA" id="ARBA00023242"/>
    </source>
</evidence>
<dbReference type="PANTHER" id="PTHR23226">
    <property type="entry name" value="ZINC FINGER AND SCAN DOMAIN-CONTAINING"/>
    <property type="match status" value="1"/>
</dbReference>
<dbReference type="GO" id="GO:0000981">
    <property type="term" value="F:DNA-binding transcription factor activity, RNA polymerase II-specific"/>
    <property type="evidence" value="ECO:0007669"/>
    <property type="project" value="TreeGrafter"/>
</dbReference>
<comment type="subcellular location">
    <subcellularLocation>
        <location evidence="1">Nucleus</location>
    </subcellularLocation>
</comment>
<dbReference type="SUPFAM" id="SSF57667">
    <property type="entry name" value="beta-beta-alpha zinc fingers"/>
    <property type="match status" value="2"/>
</dbReference>
<keyword evidence="9" id="KW-0804">Transcription</keyword>
<dbReference type="GO" id="GO:0008270">
    <property type="term" value="F:zinc ion binding"/>
    <property type="evidence" value="ECO:0007669"/>
    <property type="project" value="UniProtKB-KW"/>
</dbReference>
<gene>
    <name evidence="14" type="ORF">DUI87_23570</name>
</gene>
<proteinExistence type="inferred from homology"/>
<name>A0A3M0JG33_HIRRU</name>
<keyword evidence="10" id="KW-0539">Nucleus</keyword>
<evidence type="ECO:0000256" key="9">
    <source>
        <dbReference type="ARBA" id="ARBA00023163"/>
    </source>
</evidence>
<sequence>MGRRSPRDPAGGGAPKPIPGYSEEERPTLCQEGGESFSQGSELVVHEQHHDREKPYRCLECGKSFRWNSFLIKHQRIHTEKRPFCCPDCGKGFKRNCNPHHPSAHPHWGEAL</sequence>
<dbReference type="GO" id="GO:0000978">
    <property type="term" value="F:RNA polymerase II cis-regulatory region sequence-specific DNA binding"/>
    <property type="evidence" value="ECO:0007669"/>
    <property type="project" value="TreeGrafter"/>
</dbReference>
<dbReference type="Proteomes" id="UP000269221">
    <property type="component" value="Unassembled WGS sequence"/>
</dbReference>
<feature type="domain" description="C2H2-type" evidence="13">
    <location>
        <begin position="28"/>
        <end position="55"/>
    </location>
</feature>
<dbReference type="Gene3D" id="3.30.160.60">
    <property type="entry name" value="Classic Zinc Finger"/>
    <property type="match status" value="3"/>
</dbReference>
<dbReference type="SMART" id="SM00355">
    <property type="entry name" value="ZnF_C2H2"/>
    <property type="match status" value="2"/>
</dbReference>
<dbReference type="InterPro" id="IPR013087">
    <property type="entry name" value="Znf_C2H2_type"/>
</dbReference>
<evidence type="ECO:0000313" key="15">
    <source>
        <dbReference type="Proteomes" id="UP000269221"/>
    </source>
</evidence>
<evidence type="ECO:0000313" key="14">
    <source>
        <dbReference type="EMBL" id="RMB99794.1"/>
    </source>
</evidence>
<keyword evidence="3" id="KW-0479">Metal-binding</keyword>
<evidence type="ECO:0000256" key="2">
    <source>
        <dbReference type="ARBA" id="ARBA00006991"/>
    </source>
</evidence>
<evidence type="ECO:0000256" key="1">
    <source>
        <dbReference type="ARBA" id="ARBA00004123"/>
    </source>
</evidence>
<evidence type="ECO:0000256" key="12">
    <source>
        <dbReference type="SAM" id="MobiDB-lite"/>
    </source>
</evidence>
<evidence type="ECO:0000259" key="13">
    <source>
        <dbReference type="PROSITE" id="PS50157"/>
    </source>
</evidence>
<dbReference type="PROSITE" id="PS00028">
    <property type="entry name" value="ZINC_FINGER_C2H2_1"/>
    <property type="match status" value="1"/>
</dbReference>
<comment type="caution">
    <text evidence="14">The sequence shown here is derived from an EMBL/GenBank/DDBJ whole genome shotgun (WGS) entry which is preliminary data.</text>
</comment>
<evidence type="ECO:0000256" key="7">
    <source>
        <dbReference type="ARBA" id="ARBA00023015"/>
    </source>
</evidence>
<dbReference type="OrthoDB" id="9893417at2759"/>
<feature type="region of interest" description="Disordered" evidence="12">
    <location>
        <begin position="1"/>
        <end position="49"/>
    </location>
</feature>
<accession>A0A3M0JG33</accession>
<dbReference type="GO" id="GO:0005634">
    <property type="term" value="C:nucleus"/>
    <property type="evidence" value="ECO:0007669"/>
    <property type="project" value="UniProtKB-SubCell"/>
</dbReference>
<keyword evidence="6" id="KW-0862">Zinc</keyword>